<feature type="domain" description="DNA methylase N-4/N-6" evidence="7">
    <location>
        <begin position="117"/>
        <end position="504"/>
    </location>
</feature>
<accession>A0ABS8EM11</accession>
<organism evidence="9 10">
    <name type="scientific">Winogradskyella immobilis</name>
    <dbReference type="NCBI Taxonomy" id="2816852"/>
    <lineage>
        <taxon>Bacteria</taxon>
        <taxon>Pseudomonadati</taxon>
        <taxon>Bacteroidota</taxon>
        <taxon>Flavobacteriia</taxon>
        <taxon>Flavobacteriales</taxon>
        <taxon>Flavobacteriaceae</taxon>
        <taxon>Winogradskyella</taxon>
    </lineage>
</organism>
<evidence type="ECO:0000313" key="9">
    <source>
        <dbReference type="EMBL" id="MCC1484248.1"/>
    </source>
</evidence>
<comment type="caution">
    <text evidence="9">The sequence shown here is derived from an EMBL/GenBank/DDBJ whole genome shotgun (WGS) entry which is preliminary data.</text>
</comment>
<keyword evidence="3" id="KW-0489">Methyltransferase</keyword>
<dbReference type="RefSeq" id="WP_227476689.1">
    <property type="nucleotide sequence ID" value="NZ_JAFMPT010000006.1"/>
</dbReference>
<gene>
    <name evidence="9" type="ORF">J1C55_06590</name>
</gene>
<comment type="similarity">
    <text evidence="1">Belongs to the N(4)/N(6)-methyltransferase family.</text>
</comment>
<dbReference type="EC" id="2.1.1.72" evidence="2"/>
<dbReference type="InterPro" id="IPR029063">
    <property type="entry name" value="SAM-dependent_MTases_sf"/>
</dbReference>
<sequence length="664" mass="75868">MIKDIESKNEEVTICHKEIAFLKEHFPSCFKGDGSFDIERFKEEINEKVDITKEGYELKFLGKSYAKLLASLDTTTVITPNKEHNELPENKDSENIYISGDNLDGLKHLLKSYANAVKCIYIDPPYNTGSDGFVYNDSFNFTSEDLQHKLSVDEDEAQRILELTKSDSASHSAWLLFMYPRLQLAKDLLTDDGVIFISIDNNEQSNLKLLCDDIFGEENFIEMFLWNKTSTPPSLSTKSRKTNEYVLCYERYRSSFKYNGEKLDGGDQPLLNTGNSIKQLTFPKDKIYFNPKAFPDGVYKPYKPDRVSLINEIKITNGIPDKDVILEGPFKWNSSNLEDELNLGTSFIVKSEIISVRFINTKEGYKRPTNFIKDKIITPSINKKEQGVGTNENASSDLKSLFGFSPFSFSKPTSLIEYLINFNVEKDDFILDFFSGSASTANAVIELNSKDNGKRKVISVQLPENLEDSYLKATADNKKQLKQILEFLKSINRPSTLDYIGIERIIRASTKIKKESKADIDYGFKHYILNEPNQNTLDKCESFDKTALIADGSILDDFGANTVLTTWLNYDGYGLNAKYGELNLKGYTAYYCNKHLYLINPDFTQDTVMALFELYESKGDFNPENIILFGYSFNEWSVTEMLEKNLKILNDSDKNLKININVRY</sequence>
<reference evidence="10" key="2">
    <citation type="submission" date="2023-07" db="EMBL/GenBank/DDBJ databases">
        <title>Genome of Winogradskyella sp. E313.</title>
        <authorList>
            <person name="Zhou Y."/>
        </authorList>
    </citation>
    <scope>NUCLEOTIDE SEQUENCE [LARGE SCALE GENOMIC DNA]</scope>
    <source>
        <strain evidence="10">E313</strain>
    </source>
</reference>
<evidence type="ECO:0000256" key="3">
    <source>
        <dbReference type="ARBA" id="ARBA00022603"/>
    </source>
</evidence>
<evidence type="ECO:0000256" key="5">
    <source>
        <dbReference type="ARBA" id="ARBA00022691"/>
    </source>
</evidence>
<dbReference type="InterPro" id="IPR002941">
    <property type="entry name" value="DNA_methylase_N4/N6"/>
</dbReference>
<dbReference type="PROSITE" id="PS00092">
    <property type="entry name" value="N6_MTASE"/>
    <property type="match status" value="1"/>
</dbReference>
<evidence type="ECO:0000256" key="6">
    <source>
        <dbReference type="ARBA" id="ARBA00047942"/>
    </source>
</evidence>
<evidence type="ECO:0000256" key="1">
    <source>
        <dbReference type="ARBA" id="ARBA00006594"/>
    </source>
</evidence>
<dbReference type="PIRSF" id="PIRSF015855">
    <property type="entry name" value="TypeIII_Mtase_mKpnI"/>
    <property type="match status" value="1"/>
</dbReference>
<dbReference type="PRINTS" id="PR00506">
    <property type="entry name" value="D21N6MTFRASE"/>
</dbReference>
<evidence type="ECO:0000256" key="4">
    <source>
        <dbReference type="ARBA" id="ARBA00022679"/>
    </source>
</evidence>
<dbReference type="Gene3D" id="3.40.50.150">
    <property type="entry name" value="Vaccinia Virus protein VP39"/>
    <property type="match status" value="1"/>
</dbReference>
<dbReference type="InterPro" id="IPR002295">
    <property type="entry name" value="N4/N6-MTase_EcoPI_Mod-like"/>
</dbReference>
<dbReference type="SUPFAM" id="SSF53335">
    <property type="entry name" value="S-adenosyl-L-methionine-dependent methyltransferases"/>
    <property type="match status" value="1"/>
</dbReference>
<proteinExistence type="inferred from homology"/>
<name>A0ABS8EM11_9FLAO</name>
<dbReference type="Pfam" id="PF18273">
    <property type="entry name" value="T3RM_EcoP15I_C"/>
    <property type="match status" value="1"/>
</dbReference>
<reference evidence="10" key="1">
    <citation type="submission" date="2021-03" db="EMBL/GenBank/DDBJ databases">
        <title>Genome of Cognatishimia sp. F0-27.</title>
        <authorList>
            <person name="Ping X."/>
        </authorList>
    </citation>
    <scope>NUCLEOTIDE SEQUENCE [LARGE SCALE GENOMIC DNA]</scope>
    <source>
        <strain evidence="10">E313</strain>
    </source>
</reference>
<dbReference type="Pfam" id="PF01555">
    <property type="entry name" value="N6_N4_Mtase"/>
    <property type="match status" value="1"/>
</dbReference>
<evidence type="ECO:0000256" key="2">
    <source>
        <dbReference type="ARBA" id="ARBA00011900"/>
    </source>
</evidence>
<feature type="domain" description="Type III R-M EcoP15I C-terminal" evidence="8">
    <location>
        <begin position="559"/>
        <end position="655"/>
    </location>
</feature>
<keyword evidence="5" id="KW-0949">S-adenosyl-L-methionine</keyword>
<protein>
    <recommendedName>
        <fullName evidence="2">site-specific DNA-methyltransferase (adenine-specific)</fullName>
        <ecNumber evidence="2">2.1.1.72</ecNumber>
    </recommendedName>
</protein>
<evidence type="ECO:0000259" key="8">
    <source>
        <dbReference type="Pfam" id="PF18273"/>
    </source>
</evidence>
<dbReference type="InterPro" id="IPR002052">
    <property type="entry name" value="DNA_methylase_N6_adenine_CS"/>
</dbReference>
<dbReference type="InterPro" id="IPR041405">
    <property type="entry name" value="T3RM_EcoP15I_C"/>
</dbReference>
<dbReference type="Proteomes" id="UP000778797">
    <property type="component" value="Unassembled WGS sequence"/>
</dbReference>
<keyword evidence="10" id="KW-1185">Reference proteome</keyword>
<comment type="catalytic activity">
    <reaction evidence="6">
        <text>a 2'-deoxyadenosine in DNA + S-adenosyl-L-methionine = an N(6)-methyl-2'-deoxyadenosine in DNA + S-adenosyl-L-homocysteine + H(+)</text>
        <dbReference type="Rhea" id="RHEA:15197"/>
        <dbReference type="Rhea" id="RHEA-COMP:12418"/>
        <dbReference type="Rhea" id="RHEA-COMP:12419"/>
        <dbReference type="ChEBI" id="CHEBI:15378"/>
        <dbReference type="ChEBI" id="CHEBI:57856"/>
        <dbReference type="ChEBI" id="CHEBI:59789"/>
        <dbReference type="ChEBI" id="CHEBI:90615"/>
        <dbReference type="ChEBI" id="CHEBI:90616"/>
        <dbReference type="EC" id="2.1.1.72"/>
    </reaction>
</comment>
<keyword evidence="4" id="KW-0808">Transferase</keyword>
<evidence type="ECO:0000313" key="10">
    <source>
        <dbReference type="Proteomes" id="UP000778797"/>
    </source>
</evidence>
<evidence type="ECO:0000259" key="7">
    <source>
        <dbReference type="Pfam" id="PF01555"/>
    </source>
</evidence>
<dbReference type="EMBL" id="JAFMPT010000006">
    <property type="protein sequence ID" value="MCC1484248.1"/>
    <property type="molecule type" value="Genomic_DNA"/>
</dbReference>